<keyword evidence="2" id="KW-1003">Cell membrane</keyword>
<protein>
    <submittedName>
        <fullName evidence="7">Na+driven multidrug efflux pump</fullName>
    </submittedName>
</protein>
<evidence type="ECO:0000256" key="5">
    <source>
        <dbReference type="ARBA" id="ARBA00023136"/>
    </source>
</evidence>
<dbReference type="EMBL" id="OENF01000010">
    <property type="protein sequence ID" value="SOS74301.1"/>
    <property type="molecule type" value="Genomic_DNA"/>
</dbReference>
<evidence type="ECO:0000313" key="8">
    <source>
        <dbReference type="Proteomes" id="UP000234211"/>
    </source>
</evidence>
<evidence type="ECO:0000256" key="2">
    <source>
        <dbReference type="ARBA" id="ARBA00022475"/>
    </source>
</evidence>
<keyword evidence="8" id="KW-1185">Reference proteome</keyword>
<evidence type="ECO:0000256" key="4">
    <source>
        <dbReference type="ARBA" id="ARBA00022989"/>
    </source>
</evidence>
<dbReference type="InterPro" id="IPR002528">
    <property type="entry name" value="MATE_fam"/>
</dbReference>
<accession>A0A2H1YG13</accession>
<proteinExistence type="predicted"/>
<reference evidence="8" key="1">
    <citation type="submission" date="2017-11" db="EMBL/GenBank/DDBJ databases">
        <authorList>
            <person name="Duchaud E."/>
        </authorList>
    </citation>
    <scope>NUCLEOTIDE SEQUENCE [LARGE SCALE GENOMIC DNA]</scope>
    <source>
        <strain evidence="8">Tenacibaculum sp. TNO020</strain>
    </source>
</reference>
<feature type="transmembrane region" description="Helical" evidence="6">
    <location>
        <begin position="43"/>
        <end position="63"/>
    </location>
</feature>
<dbReference type="AlphaFoldDB" id="A0A2H1YG13"/>
<feature type="transmembrane region" description="Helical" evidence="6">
    <location>
        <begin position="314"/>
        <end position="338"/>
    </location>
</feature>
<dbReference type="GO" id="GO:0015297">
    <property type="term" value="F:antiporter activity"/>
    <property type="evidence" value="ECO:0007669"/>
    <property type="project" value="InterPro"/>
</dbReference>
<feature type="transmembrane region" description="Helical" evidence="6">
    <location>
        <begin position="158"/>
        <end position="181"/>
    </location>
</feature>
<name>A0A2H1YG13_9FLAO</name>
<comment type="subcellular location">
    <subcellularLocation>
        <location evidence="1">Cell membrane</location>
        <topology evidence="1">Multi-pass membrane protein</topology>
    </subcellularLocation>
</comment>
<feature type="transmembrane region" description="Helical" evidence="6">
    <location>
        <begin position="463"/>
        <end position="487"/>
    </location>
</feature>
<feature type="transmembrane region" description="Helical" evidence="6">
    <location>
        <begin position="84"/>
        <end position="112"/>
    </location>
</feature>
<feature type="transmembrane region" description="Helical" evidence="6">
    <location>
        <begin position="405"/>
        <end position="424"/>
    </location>
</feature>
<dbReference type="Proteomes" id="UP000234211">
    <property type="component" value="Unassembled WGS sequence"/>
</dbReference>
<dbReference type="RefSeq" id="WP_198912829.1">
    <property type="nucleotide sequence ID" value="NZ_OENF01000010.1"/>
</dbReference>
<feature type="transmembrane region" description="Helical" evidence="6">
    <location>
        <begin position="436"/>
        <end position="457"/>
    </location>
</feature>
<dbReference type="InterPro" id="IPR050833">
    <property type="entry name" value="Poly_Biosynth_Transport"/>
</dbReference>
<keyword evidence="3 6" id="KW-0812">Transmembrane</keyword>
<organism evidence="7 8">
    <name type="scientific">Tenacibaculum piscium</name>
    <dbReference type="NCBI Taxonomy" id="1458515"/>
    <lineage>
        <taxon>Bacteria</taxon>
        <taxon>Pseudomonadati</taxon>
        <taxon>Bacteroidota</taxon>
        <taxon>Flavobacteriia</taxon>
        <taxon>Flavobacteriales</taxon>
        <taxon>Flavobacteriaceae</taxon>
        <taxon>Tenacibaculum</taxon>
    </lineage>
</organism>
<keyword evidence="4 6" id="KW-1133">Transmembrane helix</keyword>
<feature type="transmembrane region" description="Helical" evidence="6">
    <location>
        <begin position="187"/>
        <end position="208"/>
    </location>
</feature>
<dbReference type="PANTHER" id="PTHR30250:SF26">
    <property type="entry name" value="PSMA PROTEIN"/>
    <property type="match status" value="1"/>
</dbReference>
<feature type="transmembrane region" description="Helical" evidence="6">
    <location>
        <begin position="12"/>
        <end position="31"/>
    </location>
</feature>
<feature type="transmembrane region" description="Helical" evidence="6">
    <location>
        <begin position="132"/>
        <end position="151"/>
    </location>
</feature>
<keyword evidence="5 6" id="KW-0472">Membrane</keyword>
<gene>
    <name evidence="7" type="ORF">TNO020_180335</name>
</gene>
<dbReference type="GO" id="GO:0005886">
    <property type="term" value="C:plasma membrane"/>
    <property type="evidence" value="ECO:0007669"/>
    <property type="project" value="UniProtKB-SubCell"/>
</dbReference>
<feature type="transmembrane region" description="Helical" evidence="6">
    <location>
        <begin position="377"/>
        <end position="399"/>
    </location>
</feature>
<evidence type="ECO:0000313" key="7">
    <source>
        <dbReference type="EMBL" id="SOS74301.1"/>
    </source>
</evidence>
<sequence length="501" mass="57081">MTDSNNKRIAKNTLMLYIRMIVIILTSLYVARVVLNVLGVQDFGIYNVVGGVVIMLSFISSSMSSATQRFLTFELGANKNKFNLLYSMSINIYILLALIILFLAETVGLWFVNYKLNIPLDRMEAANWVYQFSILSFITTMLTVTHNAAIITYEKMSFYAYLSMIEAFLKLAIVLILLYSFDDADKLIVYAGLLFLINLVIRGCFVLYTHQKLPNCKYSFCWDKQIFKTLLSYAGWNLWGNIASIGMREGINILLNIFFGIFVNAARAIAQQVNSAVFAFVSNVQLALSPQIVKNYANNNLDYMHELIYKGAKFSFFLLLIITIPILAETEQVLRLWLNQVPEYTVLFVQLTIINSLIDSISLVLRTGAQASGKIKVYQTVVGCLLLCILPISYFLLRLGYPAETAFYVNIIISFIALFVRLLIVSPLINLKISSFLYNVLFPILKVCVAVILLYLLSEYFELKIHFLLNLVITFLVVITLVYLIGINKNEKEYLFKLLKK</sequence>
<feature type="transmembrane region" description="Helical" evidence="6">
    <location>
        <begin position="344"/>
        <end position="365"/>
    </location>
</feature>
<evidence type="ECO:0000256" key="1">
    <source>
        <dbReference type="ARBA" id="ARBA00004651"/>
    </source>
</evidence>
<evidence type="ECO:0000256" key="6">
    <source>
        <dbReference type="SAM" id="Phobius"/>
    </source>
</evidence>
<dbReference type="Pfam" id="PF01554">
    <property type="entry name" value="MatE"/>
    <property type="match status" value="1"/>
</dbReference>
<dbReference type="GO" id="GO:0042910">
    <property type="term" value="F:xenobiotic transmembrane transporter activity"/>
    <property type="evidence" value="ECO:0007669"/>
    <property type="project" value="InterPro"/>
</dbReference>
<dbReference type="PANTHER" id="PTHR30250">
    <property type="entry name" value="PST FAMILY PREDICTED COLANIC ACID TRANSPORTER"/>
    <property type="match status" value="1"/>
</dbReference>
<evidence type="ECO:0000256" key="3">
    <source>
        <dbReference type="ARBA" id="ARBA00022692"/>
    </source>
</evidence>